<dbReference type="PROSITE" id="PS50110">
    <property type="entry name" value="RESPONSE_REGULATORY"/>
    <property type="match status" value="1"/>
</dbReference>
<dbReference type="SUPFAM" id="SSF46955">
    <property type="entry name" value="Putative DNA-binding domain"/>
    <property type="match status" value="1"/>
</dbReference>
<dbReference type="Pfam" id="PF13411">
    <property type="entry name" value="MerR_1"/>
    <property type="match status" value="1"/>
</dbReference>
<dbReference type="InterPro" id="IPR011006">
    <property type="entry name" value="CheY-like_superfamily"/>
</dbReference>
<dbReference type="SMART" id="SM00422">
    <property type="entry name" value="HTH_MERR"/>
    <property type="match status" value="1"/>
</dbReference>
<organism evidence="5 6">
    <name type="scientific">Kribbella alba</name>
    <dbReference type="NCBI Taxonomy" id="190197"/>
    <lineage>
        <taxon>Bacteria</taxon>
        <taxon>Bacillati</taxon>
        <taxon>Actinomycetota</taxon>
        <taxon>Actinomycetes</taxon>
        <taxon>Propionibacteriales</taxon>
        <taxon>Kribbellaceae</taxon>
        <taxon>Kribbella</taxon>
    </lineage>
</organism>
<name>A0ABN2F7V4_9ACTN</name>
<evidence type="ECO:0008006" key="7">
    <source>
        <dbReference type="Google" id="ProtNLM"/>
    </source>
</evidence>
<evidence type="ECO:0000313" key="6">
    <source>
        <dbReference type="Proteomes" id="UP001501319"/>
    </source>
</evidence>
<dbReference type="Proteomes" id="UP001501319">
    <property type="component" value="Unassembled WGS sequence"/>
</dbReference>
<dbReference type="InterPro" id="IPR050595">
    <property type="entry name" value="Bact_response_regulator"/>
</dbReference>
<dbReference type="InterPro" id="IPR000551">
    <property type="entry name" value="MerR-type_HTH_dom"/>
</dbReference>
<reference evidence="5 6" key="1">
    <citation type="journal article" date="2019" name="Int. J. Syst. Evol. Microbiol.">
        <title>The Global Catalogue of Microorganisms (GCM) 10K type strain sequencing project: providing services to taxonomists for standard genome sequencing and annotation.</title>
        <authorList>
            <consortium name="The Broad Institute Genomics Platform"/>
            <consortium name="The Broad Institute Genome Sequencing Center for Infectious Disease"/>
            <person name="Wu L."/>
            <person name="Ma J."/>
        </authorList>
    </citation>
    <scope>NUCLEOTIDE SEQUENCE [LARGE SCALE GENOMIC DNA]</scope>
    <source>
        <strain evidence="5 6">JCM 14306</strain>
    </source>
</reference>
<evidence type="ECO:0000259" key="3">
    <source>
        <dbReference type="PROSITE" id="PS50110"/>
    </source>
</evidence>
<dbReference type="PROSITE" id="PS50937">
    <property type="entry name" value="HTH_MERR_2"/>
    <property type="match status" value="1"/>
</dbReference>
<dbReference type="PANTHER" id="PTHR44591">
    <property type="entry name" value="STRESS RESPONSE REGULATOR PROTEIN 1"/>
    <property type="match status" value="1"/>
</dbReference>
<keyword evidence="1 2" id="KW-0597">Phosphoprotein</keyword>
<dbReference type="PANTHER" id="PTHR44591:SF3">
    <property type="entry name" value="RESPONSE REGULATORY DOMAIN-CONTAINING PROTEIN"/>
    <property type="match status" value="1"/>
</dbReference>
<evidence type="ECO:0000313" key="5">
    <source>
        <dbReference type="EMBL" id="GAA1634534.1"/>
    </source>
</evidence>
<dbReference type="CDD" id="cd00156">
    <property type="entry name" value="REC"/>
    <property type="match status" value="1"/>
</dbReference>
<gene>
    <name evidence="5" type="ORF">GCM10009744_24090</name>
</gene>
<keyword evidence="6" id="KW-1185">Reference proteome</keyword>
<dbReference type="InterPro" id="IPR009061">
    <property type="entry name" value="DNA-bd_dom_put_sf"/>
</dbReference>
<feature type="domain" description="HTH merR-type" evidence="4">
    <location>
        <begin position="6"/>
        <end position="75"/>
    </location>
</feature>
<feature type="modified residue" description="4-aspartylphosphate" evidence="2">
    <location>
        <position position="144"/>
    </location>
</feature>
<dbReference type="Pfam" id="PF00072">
    <property type="entry name" value="Response_reg"/>
    <property type="match status" value="1"/>
</dbReference>
<dbReference type="SMART" id="SM00448">
    <property type="entry name" value="REC"/>
    <property type="match status" value="1"/>
</dbReference>
<dbReference type="Gene3D" id="3.40.50.2300">
    <property type="match status" value="1"/>
</dbReference>
<proteinExistence type="predicted"/>
<evidence type="ECO:0000256" key="2">
    <source>
        <dbReference type="PROSITE-ProRule" id="PRU00169"/>
    </source>
</evidence>
<protein>
    <recommendedName>
        <fullName evidence="7">MerR family transcriptional regulator</fullName>
    </recommendedName>
</protein>
<accession>A0ABN2F7V4</accession>
<dbReference type="RefSeq" id="WP_344111189.1">
    <property type="nucleotide sequence ID" value="NZ_BAAANE010000004.1"/>
</dbReference>
<feature type="domain" description="Response regulatory" evidence="3">
    <location>
        <begin position="95"/>
        <end position="205"/>
    </location>
</feature>
<comment type="caution">
    <text evidence="5">The sequence shown here is derived from an EMBL/GenBank/DDBJ whole genome shotgun (WGS) entry which is preliminary data.</text>
</comment>
<dbReference type="EMBL" id="BAAANE010000004">
    <property type="protein sequence ID" value="GAA1634534.1"/>
    <property type="molecule type" value="Genomic_DNA"/>
</dbReference>
<dbReference type="Gene3D" id="1.10.1660.10">
    <property type="match status" value="1"/>
</dbReference>
<dbReference type="InterPro" id="IPR001789">
    <property type="entry name" value="Sig_transdc_resp-reg_receiver"/>
</dbReference>
<evidence type="ECO:0000259" key="4">
    <source>
        <dbReference type="PROSITE" id="PS50937"/>
    </source>
</evidence>
<dbReference type="SUPFAM" id="SSF52172">
    <property type="entry name" value="CheY-like"/>
    <property type="match status" value="1"/>
</dbReference>
<evidence type="ECO:0000256" key="1">
    <source>
        <dbReference type="ARBA" id="ARBA00022553"/>
    </source>
</evidence>
<sequence length="217" mass="23603">MADQPVYSIGSLARMLGIPAATLRTWESRYNLVVPSRSPSGQRLYSRLQVAQLRFVVDQVSAGLSPADAYRMLRERMATGGSLAAEAVPDGGGKLILLAERDPYAAEFSEFYLRRDGYEVITTTSADEAKAQTLRHSPHLAVVDLLISGGRGLQLCAQLREQLGIPVLAVSTFAQREDALAAGAGDFLRKPLPARALLLQVRELLGRRTLQTAQADR</sequence>